<comment type="caution">
    <text evidence="1">The sequence shown here is derived from an EMBL/GenBank/DDBJ whole genome shotgun (WGS) entry which is preliminary data.</text>
</comment>
<sequence>MHLKKEKSGFPAPPFKASGSALLPCLLVALLFIFLLPCAGRAATATTTATLGGTIVTGANTESSINNGNETIIITLNGNTWVSDVASNAARRDLLFDSMVAASEPEQWAKVIAALKSKSASDPSSVISPANDNTVTITLPQVSGYNISADQKVTVNIPPSLLEDSGSPVSTPPSFTIKTDPQATITGSITKATEADIVHGGKTIVIALTNEKWAPDIATTTSKREQLFDCLTTTDQPAEWAKVIAALKYAPDPGKVISLSSDNSTVTITLPPVNGYNISSPQTITLNIAPSLLQSKNALATPAPSFVIAPATTTAVYDLKLNGISTSQISEK</sequence>
<evidence type="ECO:0000313" key="1">
    <source>
        <dbReference type="EMBL" id="OIQ58738.1"/>
    </source>
</evidence>
<reference evidence="1 2" key="1">
    <citation type="submission" date="2016-08" db="EMBL/GenBank/DDBJ databases">
        <title>Genome-based comparison of Moorella thermoacetic strains.</title>
        <authorList>
            <person name="Poehlein A."/>
            <person name="Bengelsdorf F.R."/>
            <person name="Esser C."/>
            <person name="Duerre P."/>
            <person name="Daniel R."/>
        </authorList>
    </citation>
    <scope>NUCLEOTIDE SEQUENCE [LARGE SCALE GENOMIC DNA]</scope>
    <source>
        <strain evidence="1 2">DSM 21394</strain>
    </source>
</reference>
<dbReference type="OrthoDB" id="2455613at2"/>
<name>A0A1J5NIS1_NEOTH</name>
<gene>
    <name evidence="1" type="ORF">MOTE_17300</name>
</gene>
<accession>A0A1J5NIS1</accession>
<dbReference type="EMBL" id="MDDC01000012">
    <property type="protein sequence ID" value="OIQ58738.1"/>
    <property type="molecule type" value="Genomic_DNA"/>
</dbReference>
<proteinExistence type="predicted"/>
<protein>
    <submittedName>
        <fullName evidence="1">Uncharacterized protein</fullName>
    </submittedName>
</protein>
<organism evidence="1 2">
    <name type="scientific">Neomoorella thermoacetica</name>
    <name type="common">Clostridium thermoaceticum</name>
    <dbReference type="NCBI Taxonomy" id="1525"/>
    <lineage>
        <taxon>Bacteria</taxon>
        <taxon>Bacillati</taxon>
        <taxon>Bacillota</taxon>
        <taxon>Clostridia</taxon>
        <taxon>Neomoorellales</taxon>
        <taxon>Neomoorellaceae</taxon>
        <taxon>Neomoorella</taxon>
    </lineage>
</organism>
<evidence type="ECO:0000313" key="2">
    <source>
        <dbReference type="Proteomes" id="UP000182811"/>
    </source>
</evidence>
<dbReference type="Proteomes" id="UP000182811">
    <property type="component" value="Unassembled WGS sequence"/>
</dbReference>
<dbReference type="AlphaFoldDB" id="A0A1J5NIS1"/>